<sequence length="324" mass="33929">MNTQCSAIVAEASGGPEVLSLREVTIPEAGPGEVLFKVAAAGVNFIETYQRSGVYPATFPFTPGTEAAGTVVAVGDGVTDFSVGDQVATAEGRGTYAQYAIVEAHKALHVPAAIPLDIAAALPLQGMSAHYLMNSSYHVEPGQTVLLHAGAGGVGLLLTQMLKEREARVITTVSTDEKEELSRVAGADDVLRYEDFAQAVQELTCGDGVDVVFDGVGKDTFDGSLASLRTRGTLVLFGGASGQVPPFDLQRLNSGGSLSIIRPKLGDYLLNVKERRWRASEVFNAVAEGNLTARIGARFPLSKAGAAHTALESRSTTGKVILEP</sequence>
<dbReference type="CDD" id="cd05286">
    <property type="entry name" value="QOR2"/>
    <property type="match status" value="1"/>
</dbReference>
<dbReference type="InterPro" id="IPR013149">
    <property type="entry name" value="ADH-like_C"/>
</dbReference>
<dbReference type="InterPro" id="IPR002364">
    <property type="entry name" value="Quin_OxRdtase/zeta-crystal_CS"/>
</dbReference>
<evidence type="ECO:0000259" key="3">
    <source>
        <dbReference type="SMART" id="SM00829"/>
    </source>
</evidence>
<dbReference type="PROSITE" id="PS01162">
    <property type="entry name" value="QOR_ZETA_CRYSTAL"/>
    <property type="match status" value="1"/>
</dbReference>
<evidence type="ECO:0000256" key="2">
    <source>
        <dbReference type="ARBA" id="ARBA00023002"/>
    </source>
</evidence>
<dbReference type="SUPFAM" id="SSF51735">
    <property type="entry name" value="NAD(P)-binding Rossmann-fold domains"/>
    <property type="match status" value="1"/>
</dbReference>
<name>A0ABV8R3C1_9MICC</name>
<dbReference type="Proteomes" id="UP001595773">
    <property type="component" value="Unassembled WGS sequence"/>
</dbReference>
<dbReference type="InterPro" id="IPR020843">
    <property type="entry name" value="ER"/>
</dbReference>
<reference evidence="5" key="1">
    <citation type="journal article" date="2019" name="Int. J. Syst. Evol. Microbiol.">
        <title>The Global Catalogue of Microorganisms (GCM) 10K type strain sequencing project: providing services to taxonomists for standard genome sequencing and annotation.</title>
        <authorList>
            <consortium name="The Broad Institute Genomics Platform"/>
            <consortium name="The Broad Institute Genome Sequencing Center for Infectious Disease"/>
            <person name="Wu L."/>
            <person name="Ma J."/>
        </authorList>
    </citation>
    <scope>NUCLEOTIDE SEQUENCE [LARGE SCALE GENOMIC DNA]</scope>
    <source>
        <strain evidence="5">CGMCC 1.10698</strain>
    </source>
</reference>
<dbReference type="SMART" id="SM00829">
    <property type="entry name" value="PKS_ER"/>
    <property type="match status" value="1"/>
</dbReference>
<dbReference type="PANTHER" id="PTHR48106:SF13">
    <property type="entry name" value="QUINONE OXIDOREDUCTASE-RELATED"/>
    <property type="match status" value="1"/>
</dbReference>
<organism evidence="4 5">
    <name type="scientific">Arthrobacter cryoconiti</name>
    <dbReference type="NCBI Taxonomy" id="748907"/>
    <lineage>
        <taxon>Bacteria</taxon>
        <taxon>Bacillati</taxon>
        <taxon>Actinomycetota</taxon>
        <taxon>Actinomycetes</taxon>
        <taxon>Micrococcales</taxon>
        <taxon>Micrococcaceae</taxon>
        <taxon>Arthrobacter</taxon>
    </lineage>
</organism>
<keyword evidence="5" id="KW-1185">Reference proteome</keyword>
<accession>A0ABV8R3C1</accession>
<proteinExistence type="predicted"/>
<dbReference type="Gene3D" id="3.40.50.720">
    <property type="entry name" value="NAD(P)-binding Rossmann-like Domain"/>
    <property type="match status" value="1"/>
</dbReference>
<gene>
    <name evidence="4" type="ORF">ACFOW9_13180</name>
</gene>
<dbReference type="Gene3D" id="3.90.180.10">
    <property type="entry name" value="Medium-chain alcohol dehydrogenases, catalytic domain"/>
    <property type="match status" value="1"/>
</dbReference>
<evidence type="ECO:0000313" key="4">
    <source>
        <dbReference type="EMBL" id="MFC4266557.1"/>
    </source>
</evidence>
<dbReference type="PANTHER" id="PTHR48106">
    <property type="entry name" value="QUINONE OXIDOREDUCTASE PIG3-RELATED"/>
    <property type="match status" value="1"/>
</dbReference>
<keyword evidence="2" id="KW-0560">Oxidoreductase</keyword>
<dbReference type="RefSeq" id="WP_230066245.1">
    <property type="nucleotide sequence ID" value="NZ_BAABLL010000010.1"/>
</dbReference>
<keyword evidence="1" id="KW-0521">NADP</keyword>
<comment type="caution">
    <text evidence="4">The sequence shown here is derived from an EMBL/GenBank/DDBJ whole genome shotgun (WGS) entry which is preliminary data.</text>
</comment>
<dbReference type="SUPFAM" id="SSF50129">
    <property type="entry name" value="GroES-like"/>
    <property type="match status" value="1"/>
</dbReference>
<evidence type="ECO:0000256" key="1">
    <source>
        <dbReference type="ARBA" id="ARBA00022857"/>
    </source>
</evidence>
<dbReference type="InterPro" id="IPR036291">
    <property type="entry name" value="NAD(P)-bd_dom_sf"/>
</dbReference>
<dbReference type="InterPro" id="IPR013154">
    <property type="entry name" value="ADH-like_N"/>
</dbReference>
<protein>
    <submittedName>
        <fullName evidence="4">Quinone oxidoreductase family protein</fullName>
    </submittedName>
</protein>
<dbReference type="InterPro" id="IPR011032">
    <property type="entry name" value="GroES-like_sf"/>
</dbReference>
<feature type="domain" description="Enoyl reductase (ER)" evidence="3">
    <location>
        <begin position="14"/>
        <end position="322"/>
    </location>
</feature>
<dbReference type="Pfam" id="PF08240">
    <property type="entry name" value="ADH_N"/>
    <property type="match status" value="1"/>
</dbReference>
<dbReference type="EMBL" id="JBHSCQ010000022">
    <property type="protein sequence ID" value="MFC4266557.1"/>
    <property type="molecule type" value="Genomic_DNA"/>
</dbReference>
<evidence type="ECO:0000313" key="5">
    <source>
        <dbReference type="Proteomes" id="UP001595773"/>
    </source>
</evidence>
<dbReference type="InterPro" id="IPR047618">
    <property type="entry name" value="QOR-like"/>
</dbReference>
<dbReference type="Pfam" id="PF00107">
    <property type="entry name" value="ADH_zinc_N"/>
    <property type="match status" value="1"/>
</dbReference>